<evidence type="ECO:0000313" key="1">
    <source>
        <dbReference type="EMBL" id="KAI3824717.1"/>
    </source>
</evidence>
<protein>
    <submittedName>
        <fullName evidence="1">Uncharacterized protein</fullName>
    </submittedName>
</protein>
<organism evidence="1 2">
    <name type="scientific">Smallanthus sonchifolius</name>
    <dbReference type="NCBI Taxonomy" id="185202"/>
    <lineage>
        <taxon>Eukaryota</taxon>
        <taxon>Viridiplantae</taxon>
        <taxon>Streptophyta</taxon>
        <taxon>Embryophyta</taxon>
        <taxon>Tracheophyta</taxon>
        <taxon>Spermatophyta</taxon>
        <taxon>Magnoliopsida</taxon>
        <taxon>eudicotyledons</taxon>
        <taxon>Gunneridae</taxon>
        <taxon>Pentapetalae</taxon>
        <taxon>asterids</taxon>
        <taxon>campanulids</taxon>
        <taxon>Asterales</taxon>
        <taxon>Asteraceae</taxon>
        <taxon>Asteroideae</taxon>
        <taxon>Heliantheae alliance</taxon>
        <taxon>Millerieae</taxon>
        <taxon>Smallanthus</taxon>
    </lineage>
</organism>
<gene>
    <name evidence="1" type="ORF">L1987_06187</name>
</gene>
<sequence length="70" mass="7785">MDTREDFGTKEAIGTKKKDSTPKKVSTCKEPSVSHSKSVSKKGVNDKEDKSAYGNKQKKMIAAWNMSGYR</sequence>
<keyword evidence="2" id="KW-1185">Reference proteome</keyword>
<dbReference type="Proteomes" id="UP001056120">
    <property type="component" value="Linkage Group LG02"/>
</dbReference>
<name>A0ACB9JXK1_9ASTR</name>
<dbReference type="EMBL" id="CM042019">
    <property type="protein sequence ID" value="KAI3824717.1"/>
    <property type="molecule type" value="Genomic_DNA"/>
</dbReference>
<reference evidence="1 2" key="2">
    <citation type="journal article" date="2022" name="Mol. Ecol. Resour.">
        <title>The genomes of chicory, endive, great burdock and yacon provide insights into Asteraceae paleo-polyploidization history and plant inulin production.</title>
        <authorList>
            <person name="Fan W."/>
            <person name="Wang S."/>
            <person name="Wang H."/>
            <person name="Wang A."/>
            <person name="Jiang F."/>
            <person name="Liu H."/>
            <person name="Zhao H."/>
            <person name="Xu D."/>
            <person name="Zhang Y."/>
        </authorList>
    </citation>
    <scope>NUCLEOTIDE SEQUENCE [LARGE SCALE GENOMIC DNA]</scope>
    <source>
        <strain evidence="2">cv. Yunnan</strain>
        <tissue evidence="1">Leaves</tissue>
    </source>
</reference>
<accession>A0ACB9JXK1</accession>
<reference evidence="2" key="1">
    <citation type="journal article" date="2022" name="Mol. Ecol. Resour.">
        <title>The genomes of chicory, endive, great burdock and yacon provide insights into Asteraceae palaeo-polyploidization history and plant inulin production.</title>
        <authorList>
            <person name="Fan W."/>
            <person name="Wang S."/>
            <person name="Wang H."/>
            <person name="Wang A."/>
            <person name="Jiang F."/>
            <person name="Liu H."/>
            <person name="Zhao H."/>
            <person name="Xu D."/>
            <person name="Zhang Y."/>
        </authorList>
    </citation>
    <scope>NUCLEOTIDE SEQUENCE [LARGE SCALE GENOMIC DNA]</scope>
    <source>
        <strain evidence="2">cv. Yunnan</strain>
    </source>
</reference>
<evidence type="ECO:0000313" key="2">
    <source>
        <dbReference type="Proteomes" id="UP001056120"/>
    </source>
</evidence>
<comment type="caution">
    <text evidence="1">The sequence shown here is derived from an EMBL/GenBank/DDBJ whole genome shotgun (WGS) entry which is preliminary data.</text>
</comment>
<proteinExistence type="predicted"/>